<evidence type="ECO:0000313" key="2">
    <source>
        <dbReference type="Proteomes" id="UP000037594"/>
    </source>
</evidence>
<gene>
    <name evidence="1" type="ORF">ACT17_15110</name>
</gene>
<dbReference type="Proteomes" id="UP000037594">
    <property type="component" value="Unassembled WGS sequence"/>
</dbReference>
<proteinExistence type="predicted"/>
<dbReference type="EMBL" id="LFOD01000012">
    <property type="protein sequence ID" value="KMV17610.1"/>
    <property type="molecule type" value="Genomic_DNA"/>
</dbReference>
<dbReference type="AlphaFoldDB" id="A0A0J8UB60"/>
<organism evidence="1 2">
    <name type="scientific">Mycolicibacterium conceptionense</name>
    <dbReference type="NCBI Taxonomy" id="451644"/>
    <lineage>
        <taxon>Bacteria</taxon>
        <taxon>Bacillati</taxon>
        <taxon>Actinomycetota</taxon>
        <taxon>Actinomycetes</taxon>
        <taxon>Mycobacteriales</taxon>
        <taxon>Mycobacteriaceae</taxon>
        <taxon>Mycolicibacterium</taxon>
    </lineage>
</organism>
<comment type="caution">
    <text evidence="1">The sequence shown here is derived from an EMBL/GenBank/DDBJ whole genome shotgun (WGS) entry which is preliminary data.</text>
</comment>
<dbReference type="PATRIC" id="fig|451644.5.peg.3130"/>
<dbReference type="OrthoDB" id="4751477at2"/>
<evidence type="ECO:0000313" key="1">
    <source>
        <dbReference type="EMBL" id="KMV17610.1"/>
    </source>
</evidence>
<protein>
    <submittedName>
        <fullName evidence="1">Uncharacterized protein</fullName>
    </submittedName>
</protein>
<dbReference type="RefSeq" id="WP_048895960.1">
    <property type="nucleotide sequence ID" value="NZ_LFOD01000012.1"/>
</dbReference>
<name>A0A0J8UB60_9MYCO</name>
<reference evidence="1 2" key="1">
    <citation type="submission" date="2015-06" db="EMBL/GenBank/DDBJ databases">
        <title>Genome sequence of Mycobacterium conceptionense strain MLE.</title>
        <authorList>
            <person name="Greninger A.L."/>
            <person name="Cunningham G."/>
            <person name="Chiu C.Y."/>
            <person name="Miller S."/>
        </authorList>
    </citation>
    <scope>NUCLEOTIDE SEQUENCE [LARGE SCALE GENOMIC DNA]</scope>
    <source>
        <strain evidence="1 2">MLE</strain>
    </source>
</reference>
<accession>A0A0J8UB60</accession>
<sequence length="67" mass="7270">MSTLHSFQARYPGACPDCGGPIRLGDDVHYDDQNQVTHDVCPYPSGALDDEGTPCRDCFTIHAGECL</sequence>